<comment type="caution">
    <text evidence="2">The sequence shown here is derived from an EMBL/GenBank/DDBJ whole genome shotgun (WGS) entry which is preliminary data.</text>
</comment>
<dbReference type="Proteomes" id="UP001597369">
    <property type="component" value="Unassembled WGS sequence"/>
</dbReference>
<evidence type="ECO:0000259" key="1">
    <source>
        <dbReference type="Pfam" id="PF19838"/>
    </source>
</evidence>
<dbReference type="InterPro" id="IPR045659">
    <property type="entry name" value="LptD_2"/>
</dbReference>
<feature type="domain" description="LPS-assembly protein LptD central" evidence="1">
    <location>
        <begin position="201"/>
        <end position="714"/>
    </location>
</feature>
<dbReference type="EMBL" id="JBHUHV010000060">
    <property type="protein sequence ID" value="MFD2069430.1"/>
    <property type="molecule type" value="Genomic_DNA"/>
</dbReference>
<reference evidence="3" key="1">
    <citation type="journal article" date="2019" name="Int. J. Syst. Evol. Microbiol.">
        <title>The Global Catalogue of Microorganisms (GCM) 10K type strain sequencing project: providing services to taxonomists for standard genome sequencing and annotation.</title>
        <authorList>
            <consortium name="The Broad Institute Genomics Platform"/>
            <consortium name="The Broad Institute Genome Sequencing Center for Infectious Disease"/>
            <person name="Wu L."/>
            <person name="Ma J."/>
        </authorList>
    </citation>
    <scope>NUCLEOTIDE SEQUENCE [LARGE SCALE GENOMIC DNA]</scope>
    <source>
        <strain evidence="3">JCM 16545</strain>
    </source>
</reference>
<accession>A0ABW4X5G2</accession>
<dbReference type="PANTHER" id="PTHR30189:SF1">
    <property type="entry name" value="LPS-ASSEMBLY PROTEIN LPTD"/>
    <property type="match status" value="1"/>
</dbReference>
<sequence length="893" mass="100164">MRYILIFLLLLQFGILSPSQVIGQQRPQLPATPQDTLISGLDTVTVNTPQGDIETTIKYSARDSIQFEVDRKVVHLYGDAKINYGSISLDAAYIEIDYDSNMLTATPLTDSTGSDIGVPVFVDGSEKYAAKRISYNFKTKKGRIAEVVTQQGEGYIHGEIVKKNENNEAFIYHAKYTTCNLEHPHFYIDARRIKAIPNSKIMSGPFNLVISDIPTPVGFLFGLFPTPKSQRRASGVIVPSYGESNAQGFYLRGGGYYFAWNDYIGTRLTGDIYSLGGYNVTVDNSYRKRYAYSGNLNIQYQYFKNDEADIAASLSTNDLLSSLPPSTKTFWINWSHTPEQKPGRGRFTASVNAGSTLHQRLHYTNTTQYLSPTFNSSISYQKNITNTPFSYTAKLRQGQNSNGTMNFVLPDLSFSMSQVSISELFSDAPSTGRWYEQFTFGYGFTANNTISNVPTTRTAPSGLSTESVVGLAAAAERDTGTISLDDFGRLWRNGRRAADHSFQLGLGSYKVMKYLNFSPSVSYAESWVDRKFTYTYNPDQNQVEIDTANFGRVYRYNAGASLSTNIYGTVYVKGKRVEAIRHLLRPSISYNYTPDFGNERYGFYQTVQTGVNSDTQVPIYQTLSRFGSGASVPGRGLQSAMSFSLQNSVEMKVRSKSDSTENAFEKVSLINNLGLSGSYNFAADSLNLSTISLNMNTTLLKVINLNFSSTFDPYKISDDGIRINEYVFDINQFKLARLTNANLSLTASLNPQARRSETTAPTNLPDLQQNNNPFMPEYVDFKIPWTLNVDFTLYYAPAQTATAEDRFNKTFGVNGSVNLTEKWKVTYNANYDFTNNNISYSQVSIYRDLHCWDMSITWIPFGFQRGYNLTINARSSLLRDLKLTKRNYSSGLY</sequence>
<name>A0ABW4X5G2_9BACT</name>
<dbReference type="Pfam" id="PF19838">
    <property type="entry name" value="LptD_2"/>
    <property type="match status" value="1"/>
</dbReference>
<evidence type="ECO:0000313" key="2">
    <source>
        <dbReference type="EMBL" id="MFD2069430.1"/>
    </source>
</evidence>
<protein>
    <submittedName>
        <fullName evidence="2">LPS assembly protein LptD</fullName>
    </submittedName>
</protein>
<gene>
    <name evidence="2" type="ORF">ACFSKU_21290</name>
</gene>
<dbReference type="RefSeq" id="WP_229962067.1">
    <property type="nucleotide sequence ID" value="NZ_JAJJWI010000018.1"/>
</dbReference>
<proteinExistence type="predicted"/>
<evidence type="ECO:0000313" key="3">
    <source>
        <dbReference type="Proteomes" id="UP001597369"/>
    </source>
</evidence>
<keyword evidence="3" id="KW-1185">Reference proteome</keyword>
<dbReference type="InterPro" id="IPR050218">
    <property type="entry name" value="LptD"/>
</dbReference>
<dbReference type="PANTHER" id="PTHR30189">
    <property type="entry name" value="LPS-ASSEMBLY PROTEIN"/>
    <property type="match status" value="1"/>
</dbReference>
<organism evidence="2 3">
    <name type="scientific">Pontibacter silvestris</name>
    <dbReference type="NCBI Taxonomy" id="2305183"/>
    <lineage>
        <taxon>Bacteria</taxon>
        <taxon>Pseudomonadati</taxon>
        <taxon>Bacteroidota</taxon>
        <taxon>Cytophagia</taxon>
        <taxon>Cytophagales</taxon>
        <taxon>Hymenobacteraceae</taxon>
        <taxon>Pontibacter</taxon>
    </lineage>
</organism>